<keyword evidence="2" id="KW-1185">Reference proteome</keyword>
<feature type="region of interest" description="Disordered" evidence="1">
    <location>
        <begin position="179"/>
        <end position="201"/>
    </location>
</feature>
<dbReference type="Proteomes" id="UP000887565">
    <property type="component" value="Unplaced"/>
</dbReference>
<organism evidence="2 3">
    <name type="scientific">Romanomermis culicivorax</name>
    <name type="common">Nematode worm</name>
    <dbReference type="NCBI Taxonomy" id="13658"/>
    <lineage>
        <taxon>Eukaryota</taxon>
        <taxon>Metazoa</taxon>
        <taxon>Ecdysozoa</taxon>
        <taxon>Nematoda</taxon>
        <taxon>Enoplea</taxon>
        <taxon>Dorylaimia</taxon>
        <taxon>Mermithida</taxon>
        <taxon>Mermithoidea</taxon>
        <taxon>Mermithidae</taxon>
        <taxon>Romanomermis</taxon>
    </lineage>
</organism>
<feature type="region of interest" description="Disordered" evidence="1">
    <location>
        <begin position="1"/>
        <end position="45"/>
    </location>
</feature>
<feature type="compositionally biased region" description="Polar residues" evidence="1">
    <location>
        <begin position="85"/>
        <end position="101"/>
    </location>
</feature>
<sequence>MEKQTETGRYENKTEKQCQRKTGAKVRRAPKRDGRQSEMGARVRRAPSCDTINERIEVLYCLGKAKNVGDPVAGKVTIRKSTCKSTKWTTGGTDNSRSNGAPQKDQKMMMKSLLFLPASTNKPLPSNIVLICINYLVHWYYGSCEGPEAQALSLAHVKQKEDCSRDPSDRNDERWARGKFRAKKHIKNGGATSMPKASMDEIRHPCRNYAQSFNRSQSLKSYK</sequence>
<dbReference type="AlphaFoldDB" id="A0A915K0F8"/>
<protein>
    <submittedName>
        <fullName evidence="3">Uncharacterized protein</fullName>
    </submittedName>
</protein>
<evidence type="ECO:0000313" key="2">
    <source>
        <dbReference type="Proteomes" id="UP000887565"/>
    </source>
</evidence>
<evidence type="ECO:0000256" key="1">
    <source>
        <dbReference type="SAM" id="MobiDB-lite"/>
    </source>
</evidence>
<proteinExistence type="predicted"/>
<accession>A0A915K0F8</accession>
<reference evidence="3" key="1">
    <citation type="submission" date="2022-11" db="UniProtKB">
        <authorList>
            <consortium name="WormBaseParasite"/>
        </authorList>
    </citation>
    <scope>IDENTIFICATION</scope>
</reference>
<evidence type="ECO:0000313" key="3">
    <source>
        <dbReference type="WBParaSite" id="nRc.2.0.1.t31789-RA"/>
    </source>
</evidence>
<name>A0A915K0F8_ROMCU</name>
<feature type="region of interest" description="Disordered" evidence="1">
    <location>
        <begin position="85"/>
        <end position="105"/>
    </location>
</feature>
<dbReference type="WBParaSite" id="nRc.2.0.1.t31789-RA">
    <property type="protein sequence ID" value="nRc.2.0.1.t31789-RA"/>
    <property type="gene ID" value="nRc.2.0.1.g31789"/>
</dbReference>
<feature type="compositionally biased region" description="Basic and acidic residues" evidence="1">
    <location>
        <begin position="1"/>
        <end position="18"/>
    </location>
</feature>